<feature type="region of interest" description="Disordered" evidence="14">
    <location>
        <begin position="523"/>
        <end position="569"/>
    </location>
</feature>
<feature type="domain" description="RING-type" evidence="15">
    <location>
        <begin position="15"/>
        <end position="58"/>
    </location>
</feature>
<dbReference type="FunFam" id="3.30.40.10:FF:000006">
    <property type="entry name" value="CCR4-NOT transcription complex subunit 4"/>
    <property type="match status" value="1"/>
</dbReference>
<feature type="compositionally biased region" description="Basic and acidic residues" evidence="14">
    <location>
        <begin position="90"/>
        <end position="110"/>
    </location>
</feature>
<reference evidence="18" key="1">
    <citation type="submission" date="2019-06" db="EMBL/GenBank/DDBJ databases">
        <title>Draft genome sequence of the griseofulvin-producing fungus Xylaria cubensis strain G536.</title>
        <authorList>
            <person name="Mead M.E."/>
            <person name="Raja H.A."/>
            <person name="Steenwyk J.L."/>
            <person name="Knowles S.L."/>
            <person name="Oberlies N.H."/>
            <person name="Rokas A."/>
        </authorList>
    </citation>
    <scope>NUCLEOTIDE SEQUENCE [LARGE SCALE GENOMIC DNA]</scope>
    <source>
        <strain evidence="18">G536</strain>
    </source>
</reference>
<dbReference type="CDD" id="cd16618">
    <property type="entry name" value="mRING-HC-C4C4_CNOT4"/>
    <property type="match status" value="1"/>
</dbReference>
<feature type="region of interest" description="Disordered" evidence="14">
    <location>
        <begin position="952"/>
        <end position="1001"/>
    </location>
</feature>
<dbReference type="GO" id="GO:0000956">
    <property type="term" value="P:nuclear-transcribed mRNA catabolic process"/>
    <property type="evidence" value="ECO:0007669"/>
    <property type="project" value="UniProtKB-ARBA"/>
</dbReference>
<dbReference type="Gene3D" id="3.30.70.330">
    <property type="match status" value="1"/>
</dbReference>
<dbReference type="Pfam" id="PF00076">
    <property type="entry name" value="RRM_1"/>
    <property type="match status" value="1"/>
</dbReference>
<evidence type="ECO:0000256" key="2">
    <source>
        <dbReference type="ARBA" id="ARBA00022491"/>
    </source>
</evidence>
<feature type="domain" description="RRM" evidence="16">
    <location>
        <begin position="121"/>
        <end position="207"/>
    </location>
</feature>
<dbReference type="InterPro" id="IPR013083">
    <property type="entry name" value="Znf_RING/FYVE/PHD"/>
</dbReference>
<evidence type="ECO:0000256" key="3">
    <source>
        <dbReference type="ARBA" id="ARBA00022723"/>
    </source>
</evidence>
<evidence type="ECO:0000256" key="5">
    <source>
        <dbReference type="ARBA" id="ARBA00022833"/>
    </source>
</evidence>
<evidence type="ECO:0000256" key="8">
    <source>
        <dbReference type="ARBA" id="ARBA00023054"/>
    </source>
</evidence>
<feature type="compositionally biased region" description="Polar residues" evidence="14">
    <location>
        <begin position="534"/>
        <end position="569"/>
    </location>
</feature>
<evidence type="ECO:0000259" key="16">
    <source>
        <dbReference type="PROSITE" id="PS50102"/>
    </source>
</evidence>
<dbReference type="SUPFAM" id="SSF57850">
    <property type="entry name" value="RING/U-box"/>
    <property type="match status" value="1"/>
</dbReference>
<feature type="compositionally biased region" description="Basic and acidic residues" evidence="14">
    <location>
        <begin position="351"/>
        <end position="364"/>
    </location>
</feature>
<feature type="region of interest" description="Disordered" evidence="14">
    <location>
        <begin position="1049"/>
        <end position="1360"/>
    </location>
</feature>
<dbReference type="GO" id="GO:0061630">
    <property type="term" value="F:ubiquitin protein ligase activity"/>
    <property type="evidence" value="ECO:0007669"/>
    <property type="project" value="UniProtKB-ARBA"/>
</dbReference>
<dbReference type="InterPro" id="IPR000504">
    <property type="entry name" value="RRM_dom"/>
</dbReference>
<dbReference type="EMBL" id="VFLP01000023">
    <property type="protein sequence ID" value="TRX94350.1"/>
    <property type="molecule type" value="Genomic_DNA"/>
</dbReference>
<dbReference type="InterPro" id="IPR039780">
    <property type="entry name" value="Mot2"/>
</dbReference>
<evidence type="ECO:0000256" key="10">
    <source>
        <dbReference type="ARBA" id="ARBA00023242"/>
    </source>
</evidence>
<evidence type="ECO:0000256" key="11">
    <source>
        <dbReference type="PROSITE-ProRule" id="PRU00175"/>
    </source>
</evidence>
<name>A0A553I2C1_9PEZI</name>
<keyword evidence="2" id="KW-0678">Repressor</keyword>
<dbReference type="InterPro" id="IPR035979">
    <property type="entry name" value="RBD_domain_sf"/>
</dbReference>
<dbReference type="InterPro" id="IPR003954">
    <property type="entry name" value="RRM_euk-type"/>
</dbReference>
<feature type="compositionally biased region" description="Polar residues" evidence="14">
    <location>
        <begin position="962"/>
        <end position="973"/>
    </location>
</feature>
<dbReference type="InterPro" id="IPR039515">
    <property type="entry name" value="NOT4_mRING-HC-C4C4"/>
</dbReference>
<dbReference type="InterPro" id="IPR012677">
    <property type="entry name" value="Nucleotide-bd_a/b_plait_sf"/>
</dbReference>
<keyword evidence="8 13" id="KW-0175">Coiled coil</keyword>
<dbReference type="PROSITE" id="PS50102">
    <property type="entry name" value="RRM"/>
    <property type="match status" value="1"/>
</dbReference>
<evidence type="ECO:0000256" key="14">
    <source>
        <dbReference type="SAM" id="MobiDB-lite"/>
    </source>
</evidence>
<dbReference type="GO" id="GO:0010557">
    <property type="term" value="P:positive regulation of macromolecule biosynthetic process"/>
    <property type="evidence" value="ECO:0007669"/>
    <property type="project" value="UniProtKB-ARBA"/>
</dbReference>
<proteinExistence type="predicted"/>
<feature type="region of interest" description="Disordered" evidence="14">
    <location>
        <begin position="445"/>
        <end position="467"/>
    </location>
</feature>
<dbReference type="GO" id="GO:0016567">
    <property type="term" value="P:protein ubiquitination"/>
    <property type="evidence" value="ECO:0007669"/>
    <property type="project" value="TreeGrafter"/>
</dbReference>
<evidence type="ECO:0000313" key="17">
    <source>
        <dbReference type="EMBL" id="TRX94350.1"/>
    </source>
</evidence>
<dbReference type="GO" id="GO:0008270">
    <property type="term" value="F:zinc ion binding"/>
    <property type="evidence" value="ECO:0007669"/>
    <property type="project" value="UniProtKB-KW"/>
</dbReference>
<dbReference type="PROSITE" id="PS50089">
    <property type="entry name" value="ZF_RING_2"/>
    <property type="match status" value="1"/>
</dbReference>
<evidence type="ECO:0008006" key="19">
    <source>
        <dbReference type="Google" id="ProtNLM"/>
    </source>
</evidence>
<feature type="region of interest" description="Disordered" evidence="14">
    <location>
        <begin position="703"/>
        <end position="731"/>
    </location>
</feature>
<comment type="subcellular location">
    <subcellularLocation>
        <location evidence="1">Nucleus</location>
    </subcellularLocation>
</comment>
<comment type="caution">
    <text evidence="17">The sequence shown here is derived from an EMBL/GenBank/DDBJ whole genome shotgun (WGS) entry which is preliminary data.</text>
</comment>
<gene>
    <name evidence="17" type="ORF">FHL15_004817</name>
</gene>
<feature type="compositionally biased region" description="Polar residues" evidence="14">
    <location>
        <begin position="1121"/>
        <end position="1131"/>
    </location>
</feature>
<dbReference type="PANTHER" id="PTHR12603">
    <property type="entry name" value="CCR4-NOT TRANSCRIPTION COMPLEX RELATED"/>
    <property type="match status" value="1"/>
</dbReference>
<dbReference type="GO" id="GO:0030015">
    <property type="term" value="C:CCR4-NOT core complex"/>
    <property type="evidence" value="ECO:0007669"/>
    <property type="project" value="UniProtKB-ARBA"/>
</dbReference>
<keyword evidence="3" id="KW-0479">Metal-binding</keyword>
<feature type="compositionally biased region" description="Basic residues" evidence="14">
    <location>
        <begin position="709"/>
        <end position="720"/>
    </location>
</feature>
<dbReference type="SUPFAM" id="SSF54928">
    <property type="entry name" value="RNA-binding domain, RBD"/>
    <property type="match status" value="1"/>
</dbReference>
<feature type="region of interest" description="Disordered" evidence="14">
    <location>
        <begin position="83"/>
        <end position="110"/>
    </location>
</feature>
<feature type="compositionally biased region" description="Low complexity" evidence="14">
    <location>
        <begin position="1132"/>
        <end position="1153"/>
    </location>
</feature>
<organism evidence="17 18">
    <name type="scientific">Xylaria flabelliformis</name>
    <dbReference type="NCBI Taxonomy" id="2512241"/>
    <lineage>
        <taxon>Eukaryota</taxon>
        <taxon>Fungi</taxon>
        <taxon>Dikarya</taxon>
        <taxon>Ascomycota</taxon>
        <taxon>Pezizomycotina</taxon>
        <taxon>Sordariomycetes</taxon>
        <taxon>Xylariomycetidae</taxon>
        <taxon>Xylariales</taxon>
        <taxon>Xylariaceae</taxon>
        <taxon>Xylaria</taxon>
    </lineage>
</organism>
<feature type="region of interest" description="Disordered" evidence="14">
    <location>
        <begin position="238"/>
        <end position="383"/>
    </location>
</feature>
<dbReference type="Proteomes" id="UP000319160">
    <property type="component" value="Unassembled WGS sequence"/>
</dbReference>
<dbReference type="SMART" id="SM00361">
    <property type="entry name" value="RRM_1"/>
    <property type="match status" value="1"/>
</dbReference>
<feature type="compositionally biased region" description="Basic residues" evidence="14">
    <location>
        <begin position="1272"/>
        <end position="1281"/>
    </location>
</feature>
<keyword evidence="5" id="KW-0862">Zinc</keyword>
<keyword evidence="7" id="KW-0805">Transcription regulation</keyword>
<feature type="compositionally biased region" description="Polar residues" evidence="14">
    <location>
        <begin position="1287"/>
        <end position="1300"/>
    </location>
</feature>
<dbReference type="GO" id="GO:0005634">
    <property type="term" value="C:nucleus"/>
    <property type="evidence" value="ECO:0007669"/>
    <property type="project" value="UniProtKB-SubCell"/>
</dbReference>
<dbReference type="STRING" id="2512241.A0A553I2C1"/>
<dbReference type="GO" id="GO:0051254">
    <property type="term" value="P:positive regulation of RNA metabolic process"/>
    <property type="evidence" value="ECO:0007669"/>
    <property type="project" value="UniProtKB-ARBA"/>
</dbReference>
<evidence type="ECO:0000256" key="6">
    <source>
        <dbReference type="ARBA" id="ARBA00022884"/>
    </source>
</evidence>
<accession>A0A553I2C1</accession>
<dbReference type="PANTHER" id="PTHR12603:SF0">
    <property type="entry name" value="CCR4-NOT TRANSCRIPTION COMPLEX SUBUNIT 4"/>
    <property type="match status" value="1"/>
</dbReference>
<sequence>MAPQDTFIDDEDDTCPLCIEEFDLSDRNFRPCPCGYQICQFCFNNLKNNLNGLCPACRRPYDDKDVKWKVVTREEEAEFRANIQKNQKKRASEQRQKEAQKREAEKENRKNLQGVRVVQKNLVYVTGLTPTVREDELLKTLRKQEFFGQYGNIQKISISNRKSSDGQQQSLGIYVTFEKKEDAAKCIAAVNGSQNGDRVLKAQLGTTKYCSAWLRHEQCGNRQCMFLHELGDEEDSYSRQDLSSLNSVHTQRPLSNAASSSRPVPRPHPQTVPAPATSQPMIRSSSKEDSEAGDGPALPPSANWARTTQQRSRRGSYATSGAASSPAISTALPAAPESNHEANDVQSVPEPNRKVEKQRDETPTKSDSATAKAPTAESDSSDFTYFSKQLASLPRNAFAARPDPGDEYPPFFYLSVAAKRRAMRDEDENRVAQQYDQVDNVIHESDGELESGSLALGGEPEDREQARSALGYDQRRNAPIQRGTANDLFGPSLSGFGQSSTTVGSIGSRTMTPQQQLFMRPQNSFTDQMPPGISPQQTSQQTSLFQGQGHTRQQSRFSFANDNSANSINVKSSADPRYMAQQSSMMPSTFRSQPGGQLYTTSVSGPPPGLKSTGTPPVGGGMFGQGHAFGGSAFGSAAKGNPNDLLQSLIRSNVGNQAHDGKREYMFPQVPSFHSQFPSSASSTPAPAPGALGTLYASQPGAFLDYGPKQKKKGKKHRHANTSSSGGSGLVDLADPSILQARMHHQQQGNSMGAGQGLFGSQTQGGYNNRNAMYSGGGGYGGWRQGYRKWKMIGTSITSFKRALQRDNDPGWVRVAWRPLALGNDGAVPRRLPLFSRYTSFLASFIFDFSFHMIRFNVHARQAIVVFLNLFVANPMYYAEDDDGSLRHDDLLPLDEASSAVDALVSDSYPSELQSSPHLNSVLSPSLPPGLGFSHAHPSLLSGGKVDDRVQSPISQERPHSRSSTVRPLSTTIPRPVTPLAGRASMRPTSVRGKEEPVAINHDAKRNIKELANASGLAQDIAAQASKSKSSLLQEEDFPALDSVKIASPSKISTTPSSKPSQAMKTPSSRKTTVDTSNKSSAENNPKKSERRPVPGILDIAAATNPISPHSTSKKTEVQDKASSIGIQSGKTPVASALPTPTPTTASVSSPLAKAAPKTLRLVQTPKTESPVASMAPAAVASIRSAAAASSAHRPVTPASEIVSDTASIVSASISASRTSSPPPSKIGSLPTRPTTKSQQRKQRKEASKEAAAQIADTNPFEPEVEIAPILGRKKKQKKEKKPAGTSRVSTRPATPSTSEAVEERDKFASTKDNATPPSSTVVEKEATTSQPAMEPTKSNKERSKGSISSPKSPAAIDTSIKLNESTKTTVLTPDYINHTPEVRQEQQVEQDIGEIPQLRDVFRELVESGAVPAIDKISLFKPPPTHRLLDSNGPVSLPPTLKAIVTKEDEEKLNAFQPVRKVVNGHDVLLTPNGDCLLNLTSDEADLFLELQDRMRASSVLPTAFSAPRYAPASGFSLVKNRAVPNGLPSFFPLGPDNYPSDPVGKMHREEAISCINQHVLPSLNLGNYKTMGASSNFTKNVNLQQLAPWIYPPTENAEDQRKMFTGRSTDEYGTSSAGNSADAVYGGYDHPENGPSPAIGSTPLMSVEDAETVWAQAKKQHEALDKKFRQLQAKNRRLLDLH</sequence>
<evidence type="ECO:0000259" key="15">
    <source>
        <dbReference type="PROSITE" id="PS50089"/>
    </source>
</evidence>
<dbReference type="InterPro" id="IPR034261">
    <property type="entry name" value="CNOT4_RRM"/>
</dbReference>
<feature type="compositionally biased region" description="Basic and acidic residues" evidence="14">
    <location>
        <begin position="992"/>
        <end position="1001"/>
    </location>
</feature>
<evidence type="ECO:0000256" key="13">
    <source>
        <dbReference type="SAM" id="Coils"/>
    </source>
</evidence>
<evidence type="ECO:0000256" key="9">
    <source>
        <dbReference type="ARBA" id="ARBA00023163"/>
    </source>
</evidence>
<keyword evidence="4 11" id="KW-0863">Zinc-finger</keyword>
<feature type="compositionally biased region" description="Low complexity" evidence="14">
    <location>
        <begin position="1170"/>
        <end position="1192"/>
    </location>
</feature>
<dbReference type="FunFam" id="3.30.70.330:FF:000257">
    <property type="entry name" value="CCR4-NOT core complex subunit Not4"/>
    <property type="match status" value="1"/>
</dbReference>
<feature type="compositionally biased region" description="Polar residues" evidence="14">
    <location>
        <begin position="239"/>
        <end position="262"/>
    </location>
</feature>
<keyword evidence="6 12" id="KW-0694">RNA-binding</keyword>
<evidence type="ECO:0000313" key="18">
    <source>
        <dbReference type="Proteomes" id="UP000319160"/>
    </source>
</evidence>
<evidence type="ECO:0000256" key="1">
    <source>
        <dbReference type="ARBA" id="ARBA00004123"/>
    </source>
</evidence>
<keyword evidence="9" id="KW-0804">Transcription</keyword>
<keyword evidence="18" id="KW-1185">Reference proteome</keyword>
<feature type="compositionally biased region" description="Polar residues" evidence="14">
    <location>
        <begin position="317"/>
        <end position="328"/>
    </location>
</feature>
<evidence type="ECO:0000256" key="7">
    <source>
        <dbReference type="ARBA" id="ARBA00023015"/>
    </source>
</evidence>
<dbReference type="Gene3D" id="3.30.40.10">
    <property type="entry name" value="Zinc/RING finger domain, C3HC4 (zinc finger)"/>
    <property type="match status" value="1"/>
</dbReference>
<dbReference type="CDD" id="cd12438">
    <property type="entry name" value="RRM_CNOT4"/>
    <property type="match status" value="1"/>
</dbReference>
<dbReference type="GO" id="GO:0003723">
    <property type="term" value="F:RNA binding"/>
    <property type="evidence" value="ECO:0007669"/>
    <property type="project" value="UniProtKB-UniRule"/>
</dbReference>
<evidence type="ECO:0000256" key="12">
    <source>
        <dbReference type="PROSITE-ProRule" id="PRU00176"/>
    </source>
</evidence>
<feature type="compositionally biased region" description="Polar residues" evidence="14">
    <location>
        <begin position="1311"/>
        <end position="1332"/>
    </location>
</feature>
<evidence type="ECO:0000256" key="4">
    <source>
        <dbReference type="ARBA" id="ARBA00022771"/>
    </source>
</evidence>
<feature type="compositionally biased region" description="Polar residues" evidence="14">
    <location>
        <begin position="1063"/>
        <end position="1084"/>
    </location>
</feature>
<dbReference type="SMART" id="SM00360">
    <property type="entry name" value="RRM"/>
    <property type="match status" value="1"/>
</dbReference>
<feature type="coiled-coil region" evidence="13">
    <location>
        <begin position="1656"/>
        <end position="1683"/>
    </location>
</feature>
<dbReference type="OrthoDB" id="1923159at2759"/>
<dbReference type="Pfam" id="PF14570">
    <property type="entry name" value="zf-RING_4"/>
    <property type="match status" value="1"/>
</dbReference>
<protein>
    <recommendedName>
        <fullName evidence="19">RING-type domain-containing protein</fullName>
    </recommendedName>
</protein>
<keyword evidence="10" id="KW-0539">Nucleus</keyword>
<feature type="compositionally biased region" description="Low complexity" evidence="14">
    <location>
        <begin position="1049"/>
        <end position="1061"/>
    </location>
</feature>
<dbReference type="InterPro" id="IPR001841">
    <property type="entry name" value="Znf_RING"/>
</dbReference>
<feature type="compositionally biased region" description="Low complexity" evidence="14">
    <location>
        <begin position="1202"/>
        <end position="1220"/>
    </location>
</feature>